<reference evidence="5" key="1">
    <citation type="submission" date="2025-08" db="UniProtKB">
        <authorList>
            <consortium name="RefSeq"/>
        </authorList>
    </citation>
    <scope>IDENTIFICATION</scope>
</reference>
<dbReference type="InterPro" id="IPR042201">
    <property type="entry name" value="FH2_Formin_sf"/>
</dbReference>
<dbReference type="GeneID" id="104604936"/>
<dbReference type="InterPro" id="IPR027643">
    <property type="entry name" value="Formin-like_plant"/>
</dbReference>
<dbReference type="GO" id="GO:0030036">
    <property type="term" value="P:actin cytoskeleton organization"/>
    <property type="evidence" value="ECO:0000318"/>
    <property type="project" value="GO_Central"/>
</dbReference>
<dbReference type="Proteomes" id="UP000189703">
    <property type="component" value="Unplaced"/>
</dbReference>
<feature type="compositionally biased region" description="Low complexity" evidence="2">
    <location>
        <begin position="165"/>
        <end position="182"/>
    </location>
</feature>
<gene>
    <name evidence="5" type="primary">LOC104604936</name>
</gene>
<dbReference type="SUPFAM" id="SSF101447">
    <property type="entry name" value="Formin homology 2 domain (FH2 domain)"/>
    <property type="match status" value="1"/>
</dbReference>
<keyword evidence="4" id="KW-1185">Reference proteome</keyword>
<dbReference type="SMART" id="SM00498">
    <property type="entry name" value="FH2"/>
    <property type="match status" value="1"/>
</dbReference>
<sequence>MDVRRVGSVIAFVILLFALATGSSKGIKRAGKVFWSNGIVSASPEIEVDEDMAEELLIKCRLDSVHMSKSNENLDLHFPEKIAIASNGINSKAQLLEKRNVQKAISALPPQTKETLLNCLRKKNLPFHISEEEDDSRNWYTKYLESLSGWTEPSRRLLGGVMHQSAATPAPSPVVESPTSSSQIHRFVKANVESDYESDDESDEKPSSHPLSSVLRLSTPGTPSSDNSDQNPVAVPVVATAAGTFAFAAMLFLCYNKWSRNSIDSGGKDDRPLLNLGSVGSSKNSCGNTVQTDEQGSQSFNTNILQDGRLSPLPSNLSANSIHSSSLCEAPLSGTIAGSTKFSGELSASSSILTPIPSLPLKPPPGRRVSSLKSNLSVKSDSGVPLSESSASFKSINAAISSFSRKPPSGRRASLKGILSGKSNIHDSSLVEVPLSESSASFKSTNAAISSLSQKPPSGRRSSLKGSLSGKSDIQIQPPPPPVSAATTPPPPPTTTVPGAPSPPSGPRPPPPPPGKRGPNPPNNPPPPVRPPLTPPGKGQPPLRPNGPHGAPDGFGLKGSNGPPKTKLKPFFWDKVLASPDQSMVWHQISSGSFQFNEEMIESLFGYAVADKTKTEQKKKPSSQDPSTQYIQLIDPKKSQNLAILLRALNVTTEEVCDALQEGNELPSELLQTLLKMAPTTEEELRLRLYTGPLSQLGHAERFLKVLVDIPFAFKRMESLLFMNSLQEESSGINESLAILEVACNEVRNSRLFLKLLEAVLKTGNRMNDGTFRGGAQAFKLDTLLKLVDVKGADGKTTLLHFVVQEIIRSEGIRAVRMARENPSISSVKTEDLLEENTPQETEDHYRSLGLQVVSGVGNELENVKKAAALDADNITGTVAKLGHMLIKTKEFLDTEMKSSEEDSGFHRTLKSFVEHAEKDITHLLEEEKRIMTLVKSTADYFHGRAGKDEGLRLFVIVRDFLIILEKVCKEVKESPQVPTKTPSNKEAANAQSSSDSGQPPAPPEPPPNIKTEG</sequence>
<feature type="compositionally biased region" description="Low complexity" evidence="2">
    <location>
        <begin position="369"/>
        <end position="382"/>
    </location>
</feature>
<dbReference type="FunCoup" id="A0A1U8AJF2">
    <property type="interactions" value="395"/>
</dbReference>
<dbReference type="GO" id="GO:0045010">
    <property type="term" value="P:actin nucleation"/>
    <property type="evidence" value="ECO:0007669"/>
    <property type="project" value="InterPro"/>
</dbReference>
<evidence type="ECO:0000256" key="1">
    <source>
        <dbReference type="ARBA" id="ARBA00025793"/>
    </source>
</evidence>
<evidence type="ECO:0000313" key="4">
    <source>
        <dbReference type="Proteomes" id="UP000189703"/>
    </source>
</evidence>
<feature type="compositionally biased region" description="Polar residues" evidence="2">
    <location>
        <begin position="447"/>
        <end position="456"/>
    </location>
</feature>
<feature type="compositionally biased region" description="Polar residues" evidence="2">
    <location>
        <begin position="977"/>
        <end position="998"/>
    </location>
</feature>
<feature type="compositionally biased region" description="Pro residues" evidence="2">
    <location>
        <begin position="477"/>
        <end position="545"/>
    </location>
</feature>
<evidence type="ECO:0000256" key="2">
    <source>
        <dbReference type="SAM" id="MobiDB-lite"/>
    </source>
</evidence>
<protein>
    <submittedName>
        <fullName evidence="5">Formin-like protein 5</fullName>
    </submittedName>
</protein>
<dbReference type="OrthoDB" id="1668162at2759"/>
<accession>A0A1U8AJF2</accession>
<dbReference type="PROSITE" id="PS51444">
    <property type="entry name" value="FH2"/>
    <property type="match status" value="1"/>
</dbReference>
<dbReference type="STRING" id="4432.A0A1U8AJF2"/>
<dbReference type="eggNOG" id="KOG1922">
    <property type="taxonomic scope" value="Eukaryota"/>
</dbReference>
<dbReference type="OMA" id="WLNCRIE"/>
<feature type="region of interest" description="Disordered" evidence="2">
    <location>
        <begin position="972"/>
        <end position="1014"/>
    </location>
</feature>
<dbReference type="Pfam" id="PF02181">
    <property type="entry name" value="FH2"/>
    <property type="match status" value="1"/>
</dbReference>
<feature type="compositionally biased region" description="Polar residues" evidence="2">
    <location>
        <begin position="209"/>
        <end position="231"/>
    </location>
</feature>
<feature type="region of interest" description="Disordered" evidence="2">
    <location>
        <begin position="163"/>
        <end position="231"/>
    </location>
</feature>
<feature type="signal peptide" evidence="3">
    <location>
        <begin position="1"/>
        <end position="26"/>
    </location>
</feature>
<feature type="compositionally biased region" description="Acidic residues" evidence="2">
    <location>
        <begin position="194"/>
        <end position="203"/>
    </location>
</feature>
<dbReference type="PANTHER" id="PTHR23213:SF269">
    <property type="entry name" value="FORMIN-LIKE PROTEIN 5"/>
    <property type="match status" value="1"/>
</dbReference>
<comment type="similarity">
    <text evidence="1">Belongs to the formin-like family. Class-I subfamily.</text>
</comment>
<organism evidence="4 5">
    <name type="scientific">Nelumbo nucifera</name>
    <name type="common">Sacred lotus</name>
    <dbReference type="NCBI Taxonomy" id="4432"/>
    <lineage>
        <taxon>Eukaryota</taxon>
        <taxon>Viridiplantae</taxon>
        <taxon>Streptophyta</taxon>
        <taxon>Embryophyta</taxon>
        <taxon>Tracheophyta</taxon>
        <taxon>Spermatophyta</taxon>
        <taxon>Magnoliopsida</taxon>
        <taxon>Proteales</taxon>
        <taxon>Nelumbonaceae</taxon>
        <taxon>Nelumbo</taxon>
    </lineage>
</organism>
<feature type="compositionally biased region" description="Low complexity" evidence="2">
    <location>
        <begin position="459"/>
        <end position="472"/>
    </location>
</feature>
<evidence type="ECO:0000256" key="3">
    <source>
        <dbReference type="SAM" id="SignalP"/>
    </source>
</evidence>
<keyword evidence="3" id="KW-0732">Signal</keyword>
<dbReference type="GO" id="GO:0051015">
    <property type="term" value="F:actin filament binding"/>
    <property type="evidence" value="ECO:0000318"/>
    <property type="project" value="GO_Central"/>
</dbReference>
<dbReference type="AlphaFoldDB" id="A0A1U8AJF2"/>
<name>A0A1U8AJF2_NELNU</name>
<dbReference type="RefSeq" id="XP_010267817.1">
    <property type="nucleotide sequence ID" value="XM_010269515.2"/>
</dbReference>
<dbReference type="KEGG" id="nnu:104604936"/>
<feature type="region of interest" description="Disordered" evidence="2">
    <location>
        <begin position="353"/>
        <end position="388"/>
    </location>
</feature>
<feature type="compositionally biased region" description="Pro residues" evidence="2">
    <location>
        <begin position="357"/>
        <end position="366"/>
    </location>
</feature>
<proteinExistence type="inferred from homology"/>
<feature type="region of interest" description="Disordered" evidence="2">
    <location>
        <begin position="447"/>
        <end position="563"/>
    </location>
</feature>
<dbReference type="Gene3D" id="1.20.58.2220">
    <property type="entry name" value="Formin, FH2 domain"/>
    <property type="match status" value="1"/>
</dbReference>
<feature type="chain" id="PRO_5043456027" evidence="3">
    <location>
        <begin position="27"/>
        <end position="1014"/>
    </location>
</feature>
<dbReference type="PANTHER" id="PTHR23213">
    <property type="entry name" value="FORMIN-RELATED"/>
    <property type="match status" value="1"/>
</dbReference>
<dbReference type="GO" id="GO:0005856">
    <property type="term" value="C:cytoskeleton"/>
    <property type="evidence" value="ECO:0000318"/>
    <property type="project" value="GO_Central"/>
</dbReference>
<evidence type="ECO:0000313" key="5">
    <source>
        <dbReference type="RefSeq" id="XP_010267817.1"/>
    </source>
</evidence>
<dbReference type="InterPro" id="IPR015425">
    <property type="entry name" value="FH2_Formin"/>
</dbReference>
<feature type="compositionally biased region" description="Pro residues" evidence="2">
    <location>
        <begin position="1000"/>
        <end position="1014"/>
    </location>
</feature>